<proteinExistence type="predicted"/>
<dbReference type="AlphaFoldDB" id="A0A6A7AY57"/>
<gene>
    <name evidence="1" type="ORF">T440DRAFT_402948</name>
</gene>
<accession>A0A6A7AY57</accession>
<dbReference type="Proteomes" id="UP000799423">
    <property type="component" value="Unassembled WGS sequence"/>
</dbReference>
<evidence type="ECO:0000313" key="2">
    <source>
        <dbReference type="Proteomes" id="UP000799423"/>
    </source>
</evidence>
<protein>
    <submittedName>
        <fullName evidence="1">Uncharacterized protein</fullName>
    </submittedName>
</protein>
<dbReference type="OrthoDB" id="3793534at2759"/>
<organism evidence="1 2">
    <name type="scientific">Plenodomus tracheiphilus IPT5</name>
    <dbReference type="NCBI Taxonomy" id="1408161"/>
    <lineage>
        <taxon>Eukaryota</taxon>
        <taxon>Fungi</taxon>
        <taxon>Dikarya</taxon>
        <taxon>Ascomycota</taxon>
        <taxon>Pezizomycotina</taxon>
        <taxon>Dothideomycetes</taxon>
        <taxon>Pleosporomycetidae</taxon>
        <taxon>Pleosporales</taxon>
        <taxon>Pleosporineae</taxon>
        <taxon>Leptosphaeriaceae</taxon>
        <taxon>Plenodomus</taxon>
    </lineage>
</organism>
<keyword evidence="2" id="KW-1185">Reference proteome</keyword>
<sequence length="139" mass="15839">MWASKDRTDSPLPLQCRDTSNVCHDANLNRGFVLPPGTRPTLRLGLLHGQGQHDSRRYLKSFTNSHSTQITSQRFLHVRHTESPLLHSFRHARAEYPPKLLLQQVLRSQTAYHRDTQGHEAGHETGVAVFRIECQITAP</sequence>
<name>A0A6A7AY57_9PLEO</name>
<reference evidence="1" key="1">
    <citation type="submission" date="2020-01" db="EMBL/GenBank/DDBJ databases">
        <authorList>
            <consortium name="DOE Joint Genome Institute"/>
            <person name="Haridas S."/>
            <person name="Albert R."/>
            <person name="Binder M."/>
            <person name="Bloem J."/>
            <person name="Labutti K."/>
            <person name="Salamov A."/>
            <person name="Andreopoulos B."/>
            <person name="Baker S.E."/>
            <person name="Barry K."/>
            <person name="Bills G."/>
            <person name="Bluhm B.H."/>
            <person name="Cannon C."/>
            <person name="Castanera R."/>
            <person name="Culley D.E."/>
            <person name="Daum C."/>
            <person name="Ezra D."/>
            <person name="Gonzalez J.B."/>
            <person name="Henrissat B."/>
            <person name="Kuo A."/>
            <person name="Liang C."/>
            <person name="Lipzen A."/>
            <person name="Lutzoni F."/>
            <person name="Magnuson J."/>
            <person name="Mondo S."/>
            <person name="Nolan M."/>
            <person name="Ohm R."/>
            <person name="Pangilinan J."/>
            <person name="Park H.-J."/>
            <person name="Ramirez L."/>
            <person name="Alfaro M."/>
            <person name="Sun H."/>
            <person name="Tritt A."/>
            <person name="Yoshinaga Y."/>
            <person name="Zwiers L.-H."/>
            <person name="Turgeon B.G."/>
            <person name="Goodwin S.B."/>
            <person name="Spatafora J.W."/>
            <person name="Crous P.W."/>
            <person name="Grigoriev I.V."/>
        </authorList>
    </citation>
    <scope>NUCLEOTIDE SEQUENCE</scope>
    <source>
        <strain evidence="1">IPT5</strain>
    </source>
</reference>
<evidence type="ECO:0000313" key="1">
    <source>
        <dbReference type="EMBL" id="KAF2847754.1"/>
    </source>
</evidence>
<dbReference type="EMBL" id="MU006323">
    <property type="protein sequence ID" value="KAF2847754.1"/>
    <property type="molecule type" value="Genomic_DNA"/>
</dbReference>